<dbReference type="PANTHER" id="PTHR43080">
    <property type="entry name" value="CBS DOMAIN-CONTAINING PROTEIN CBSX3, MITOCHONDRIAL"/>
    <property type="match status" value="1"/>
</dbReference>
<accession>A0ABW3FI11</accession>
<organism evidence="4 5">
    <name type="scientific">Pseudahrensia aquimaris</name>
    <dbReference type="NCBI Taxonomy" id="744461"/>
    <lineage>
        <taxon>Bacteria</taxon>
        <taxon>Pseudomonadati</taxon>
        <taxon>Pseudomonadota</taxon>
        <taxon>Alphaproteobacteria</taxon>
        <taxon>Hyphomicrobiales</taxon>
        <taxon>Ahrensiaceae</taxon>
        <taxon>Pseudahrensia</taxon>
    </lineage>
</organism>
<comment type="caution">
    <text evidence="4">The sequence shown here is derived from an EMBL/GenBank/DDBJ whole genome shotgun (WGS) entry which is preliminary data.</text>
</comment>
<dbReference type="InterPro" id="IPR044725">
    <property type="entry name" value="CBSX3_CBS_dom"/>
</dbReference>
<evidence type="ECO:0000313" key="5">
    <source>
        <dbReference type="Proteomes" id="UP001597101"/>
    </source>
</evidence>
<dbReference type="Gene3D" id="3.10.580.10">
    <property type="entry name" value="CBS-domain"/>
    <property type="match status" value="1"/>
</dbReference>
<feature type="domain" description="CBS" evidence="3">
    <location>
        <begin position="75"/>
        <end position="132"/>
    </location>
</feature>
<name>A0ABW3FI11_9HYPH</name>
<dbReference type="PANTHER" id="PTHR43080:SF2">
    <property type="entry name" value="CBS DOMAIN-CONTAINING PROTEIN"/>
    <property type="match status" value="1"/>
</dbReference>
<dbReference type="InterPro" id="IPR051257">
    <property type="entry name" value="Diverse_CBS-Domain"/>
</dbReference>
<dbReference type="Proteomes" id="UP001597101">
    <property type="component" value="Unassembled WGS sequence"/>
</dbReference>
<proteinExistence type="predicted"/>
<keyword evidence="5" id="KW-1185">Reference proteome</keyword>
<dbReference type="RefSeq" id="WP_377213270.1">
    <property type="nucleotide sequence ID" value="NZ_JBHTJV010000012.1"/>
</dbReference>
<dbReference type="SUPFAM" id="SSF54631">
    <property type="entry name" value="CBS-domain pair"/>
    <property type="match status" value="1"/>
</dbReference>
<sequence>MSVLDILADKGRKVITIEHDQTVAEALHLLATNRIGAAVVMRNGKVCGILSERDIVRDLDNIGPDVLQHSVSGCMTKDVITAKESDTVDEVMGLMSKGRFRHMPVMEKDNLIGVVSIRDVIKRKLELTEADVEEMKKYIAG</sequence>
<dbReference type="InterPro" id="IPR046342">
    <property type="entry name" value="CBS_dom_sf"/>
</dbReference>
<dbReference type="Pfam" id="PF00571">
    <property type="entry name" value="CBS"/>
    <property type="match status" value="2"/>
</dbReference>
<feature type="domain" description="CBS" evidence="3">
    <location>
        <begin position="8"/>
        <end position="66"/>
    </location>
</feature>
<dbReference type="CDD" id="cd04623">
    <property type="entry name" value="CBS_pair_bac_euk"/>
    <property type="match status" value="1"/>
</dbReference>
<dbReference type="SMART" id="SM00116">
    <property type="entry name" value="CBS"/>
    <property type="match status" value="2"/>
</dbReference>
<keyword evidence="1 2" id="KW-0129">CBS domain</keyword>
<evidence type="ECO:0000313" key="4">
    <source>
        <dbReference type="EMBL" id="MFD0917413.1"/>
    </source>
</evidence>
<dbReference type="InterPro" id="IPR000644">
    <property type="entry name" value="CBS_dom"/>
</dbReference>
<protein>
    <submittedName>
        <fullName evidence="4">CBS domain-containing protein</fullName>
    </submittedName>
</protein>
<dbReference type="PROSITE" id="PS51371">
    <property type="entry name" value="CBS"/>
    <property type="match status" value="2"/>
</dbReference>
<evidence type="ECO:0000259" key="3">
    <source>
        <dbReference type="PROSITE" id="PS51371"/>
    </source>
</evidence>
<evidence type="ECO:0000256" key="1">
    <source>
        <dbReference type="ARBA" id="ARBA00023122"/>
    </source>
</evidence>
<reference evidence="5" key="1">
    <citation type="journal article" date="2019" name="Int. J. Syst. Evol. Microbiol.">
        <title>The Global Catalogue of Microorganisms (GCM) 10K type strain sequencing project: providing services to taxonomists for standard genome sequencing and annotation.</title>
        <authorList>
            <consortium name="The Broad Institute Genomics Platform"/>
            <consortium name="The Broad Institute Genome Sequencing Center for Infectious Disease"/>
            <person name="Wu L."/>
            <person name="Ma J."/>
        </authorList>
    </citation>
    <scope>NUCLEOTIDE SEQUENCE [LARGE SCALE GENOMIC DNA]</scope>
    <source>
        <strain evidence="5">CCUG 60023</strain>
    </source>
</reference>
<evidence type="ECO:0000256" key="2">
    <source>
        <dbReference type="PROSITE-ProRule" id="PRU00703"/>
    </source>
</evidence>
<gene>
    <name evidence="4" type="ORF">ACFQ14_13440</name>
</gene>
<dbReference type="EMBL" id="JBHTJV010000012">
    <property type="protein sequence ID" value="MFD0917413.1"/>
    <property type="molecule type" value="Genomic_DNA"/>
</dbReference>